<reference evidence="1 2" key="1">
    <citation type="submission" date="2021-03" db="EMBL/GenBank/DDBJ databases">
        <title>Antimicrobial resistance genes in bacteria isolated from Japanese honey, and their potential for conferring macrolide and lincosamide resistance in the American foulbrood pathogen Paenibacillus larvae.</title>
        <authorList>
            <person name="Okamoto M."/>
            <person name="Kumagai M."/>
            <person name="Kanamori H."/>
            <person name="Takamatsu D."/>
        </authorList>
    </citation>
    <scope>NUCLEOTIDE SEQUENCE [LARGE SCALE GENOMIC DNA]</scope>
    <source>
        <strain evidence="1 2">J42TS3</strain>
    </source>
</reference>
<accession>A0ABQ4MBC5</accession>
<sequence length="104" mass="11916">MKKIAVVSLYFLSEEEGGQKNLINGDFSTPIVFDSDKDLDYGLWSAVVEIHNKPNEYREAKADLYFLCHDINEVPNHLLEPGNSFILRNNKIIASGKIEYIKDR</sequence>
<evidence type="ECO:0000313" key="1">
    <source>
        <dbReference type="EMBL" id="GIP53293.1"/>
    </source>
</evidence>
<gene>
    <name evidence="1" type="ORF">J42TS3_23280</name>
</gene>
<comment type="caution">
    <text evidence="1">The sequence shown here is derived from an EMBL/GenBank/DDBJ whole genome shotgun (WGS) entry which is preliminary data.</text>
</comment>
<protein>
    <submittedName>
        <fullName evidence="1">Uncharacterized protein</fullName>
    </submittedName>
</protein>
<dbReference type="Proteomes" id="UP000679992">
    <property type="component" value="Unassembled WGS sequence"/>
</dbReference>
<name>A0ABQ4MBC5_9BACL</name>
<proteinExistence type="predicted"/>
<evidence type="ECO:0000313" key="2">
    <source>
        <dbReference type="Proteomes" id="UP000679992"/>
    </source>
</evidence>
<keyword evidence="2" id="KW-1185">Reference proteome</keyword>
<organism evidence="1 2">
    <name type="scientific">Paenibacillus vini</name>
    <dbReference type="NCBI Taxonomy" id="1476024"/>
    <lineage>
        <taxon>Bacteria</taxon>
        <taxon>Bacillati</taxon>
        <taxon>Bacillota</taxon>
        <taxon>Bacilli</taxon>
        <taxon>Bacillales</taxon>
        <taxon>Paenibacillaceae</taxon>
        <taxon>Paenibacillus</taxon>
    </lineage>
</organism>
<dbReference type="EMBL" id="BOSL01000006">
    <property type="protein sequence ID" value="GIP53293.1"/>
    <property type="molecule type" value="Genomic_DNA"/>
</dbReference>
<dbReference type="RefSeq" id="WP_213654890.1">
    <property type="nucleotide sequence ID" value="NZ_BOSL01000006.1"/>
</dbReference>